<reference evidence="3" key="1">
    <citation type="submission" date="2025-08" db="UniProtKB">
        <authorList>
            <consortium name="RefSeq"/>
        </authorList>
    </citation>
    <scope>IDENTIFICATION</scope>
    <source>
        <tissue evidence="3">Muscle</tissue>
    </source>
</reference>
<gene>
    <name evidence="3" type="primary">LOC109066578</name>
</gene>
<feature type="coiled-coil region" evidence="1">
    <location>
        <begin position="312"/>
        <end position="401"/>
    </location>
</feature>
<feature type="region of interest" description="Disordered" evidence="2">
    <location>
        <begin position="281"/>
        <end position="301"/>
    </location>
</feature>
<dbReference type="OrthoDB" id="10575670at2759"/>
<feature type="coiled-coil region" evidence="1">
    <location>
        <begin position="2"/>
        <end position="144"/>
    </location>
</feature>
<evidence type="ECO:0000256" key="2">
    <source>
        <dbReference type="SAM" id="MobiDB-lite"/>
    </source>
</evidence>
<name>A0A9R0AJN9_CYPCA</name>
<evidence type="ECO:0000313" key="3">
    <source>
        <dbReference type="RefSeq" id="XP_042601299.1"/>
    </source>
</evidence>
<dbReference type="AlphaFoldDB" id="A0A9R0AJN9"/>
<protein>
    <submittedName>
        <fullName evidence="3">Coiled-coil domain-containing protein 30-like</fullName>
    </submittedName>
</protein>
<sequence length="555" mass="65656">MMKKERHELEQAKKDFERNIKEFMKENSRNEEKLLQLTQDKEELSNNLDKKNKEIESITEAFVIKLGQLEETIGSLKEEKENIENELLQQKQNEQETLKIKRKTDDTSIGSDTHAENVTYKTALEQLQDTKEEKKTDRDSSLELTGIYWAKTDEETKAKTYKTDTQREVLQLMDGTTLERDELNIMTAELQRQHDEKENKMKIIQTGLLEMEKAKDHLHKLRDECKTAEEEKSVIMESLERRRNSLEKVQAEVLRLTKETEHLTQSYECKRRELQQIETDIQRQTRTEETQQETNIQSEQEDQEVIATTKSIQEHTEDVEQMRTQETQTEDQERDTLPQYVEIDAMKRRIQEMKDELKNRLQDIQRKELEKLGMQREKIELELRKAEIERYNEALKHERETDRLMLIEKEKEILLLRECMLIEINRLKSEETETSSQHLEIMERLISDAALRVDRFRRVTDRAVQTLMLEGDGEKIGGAQRVTTEQMESVSGRVETSLDVLSEDREEGARGESQRGGVAGPTSRRLRLLHWFRRCCCCCCPRNPRYTVEDTDDIL</sequence>
<organism evidence="3">
    <name type="scientific">Cyprinus carpio</name>
    <name type="common">Common carp</name>
    <dbReference type="NCBI Taxonomy" id="7962"/>
    <lineage>
        <taxon>Eukaryota</taxon>
        <taxon>Metazoa</taxon>
        <taxon>Chordata</taxon>
        <taxon>Craniata</taxon>
        <taxon>Vertebrata</taxon>
        <taxon>Euteleostomi</taxon>
        <taxon>Actinopterygii</taxon>
        <taxon>Neopterygii</taxon>
        <taxon>Teleostei</taxon>
        <taxon>Ostariophysi</taxon>
        <taxon>Cypriniformes</taxon>
        <taxon>Cyprinidae</taxon>
        <taxon>Cyprininae</taxon>
        <taxon>Cyprinus</taxon>
    </lineage>
</organism>
<dbReference type="Proteomes" id="UP001155660">
    <property type="component" value="Chromosome B19"/>
</dbReference>
<dbReference type="KEGG" id="ccar:109066578"/>
<evidence type="ECO:0000256" key="1">
    <source>
        <dbReference type="SAM" id="Coils"/>
    </source>
</evidence>
<dbReference type="RefSeq" id="XP_042601299.1">
    <property type="nucleotide sequence ID" value="XM_042745365.1"/>
</dbReference>
<keyword evidence="1" id="KW-0175">Coiled coil</keyword>
<accession>A0A9R0AJN9</accession>
<proteinExistence type="predicted"/>
<dbReference type="GeneID" id="109066578"/>